<dbReference type="RefSeq" id="WP_306053986.1">
    <property type="nucleotide sequence ID" value="NZ_CP120997.1"/>
</dbReference>
<feature type="compositionally biased region" description="Basic and acidic residues" evidence="1">
    <location>
        <begin position="169"/>
        <end position="179"/>
    </location>
</feature>
<evidence type="ECO:0008006" key="4">
    <source>
        <dbReference type="Google" id="ProtNLM"/>
    </source>
</evidence>
<sequence>MRLLGCVLLAVLLTACRVEKDQEEPKMDMQQAGQRAEAILDGTMAAIQPPVEWVRGSTSESPCSTGLNEPTGTTTVMRGRNILTVISEHRRGELLEMVQRYWEDQGFRDFDIDHDKKMPQIRATAADGLTVILDVGNIGNVYIHAGFGCAQDSEMTYPEGTPGRPGGPKKVERIPREHSPYWSVTGP</sequence>
<evidence type="ECO:0000313" key="2">
    <source>
        <dbReference type="EMBL" id="WLQ34084.1"/>
    </source>
</evidence>
<reference evidence="2 3" key="1">
    <citation type="submission" date="2023-03" db="EMBL/GenBank/DDBJ databases">
        <title>Isolation and description of six Streptomyces strains from soil environments, able to metabolize different microbial glucans.</title>
        <authorList>
            <person name="Widen T."/>
            <person name="Larsbrink J."/>
        </authorList>
    </citation>
    <scope>NUCLEOTIDE SEQUENCE [LARGE SCALE GENOMIC DNA]</scope>
    <source>
        <strain evidence="2 3">Mut1</strain>
    </source>
</reference>
<organism evidence="2 3">
    <name type="scientific">Streptomyces castrisilvae</name>
    <dbReference type="NCBI Taxonomy" id="3033811"/>
    <lineage>
        <taxon>Bacteria</taxon>
        <taxon>Bacillati</taxon>
        <taxon>Actinomycetota</taxon>
        <taxon>Actinomycetes</taxon>
        <taxon>Kitasatosporales</taxon>
        <taxon>Streptomycetaceae</taxon>
        <taxon>Streptomyces</taxon>
    </lineage>
</organism>
<dbReference type="Proteomes" id="UP001239522">
    <property type="component" value="Chromosome"/>
</dbReference>
<keyword evidence="3" id="KW-1185">Reference proteome</keyword>
<evidence type="ECO:0000313" key="3">
    <source>
        <dbReference type="Proteomes" id="UP001239522"/>
    </source>
</evidence>
<accession>A0ABY9HIA6</accession>
<name>A0ABY9HIA6_9ACTN</name>
<dbReference type="EMBL" id="CP120997">
    <property type="protein sequence ID" value="WLQ34084.1"/>
    <property type="molecule type" value="Genomic_DNA"/>
</dbReference>
<protein>
    <recommendedName>
        <fullName evidence="4">Lipoprotein</fullName>
    </recommendedName>
</protein>
<dbReference type="PROSITE" id="PS51257">
    <property type="entry name" value="PROKAR_LIPOPROTEIN"/>
    <property type="match status" value="1"/>
</dbReference>
<evidence type="ECO:0000256" key="1">
    <source>
        <dbReference type="SAM" id="MobiDB-lite"/>
    </source>
</evidence>
<feature type="region of interest" description="Disordered" evidence="1">
    <location>
        <begin position="156"/>
        <end position="187"/>
    </location>
</feature>
<gene>
    <name evidence="2" type="ORF">P8A18_11805</name>
</gene>
<proteinExistence type="predicted"/>